<evidence type="ECO:0000313" key="1">
    <source>
        <dbReference type="EMBL" id="PJO41586.1"/>
    </source>
</evidence>
<gene>
    <name evidence="1" type="ORF">CWD94_22120</name>
</gene>
<dbReference type="EMBL" id="PHQY01000668">
    <property type="protein sequence ID" value="PJO41586.1"/>
    <property type="molecule type" value="Genomic_DNA"/>
</dbReference>
<proteinExistence type="predicted"/>
<sequence length="228" mass="26012">MISLILFNLSIVSSYDAKESNRVNGLKAQIKGLENRLRSLEPIKPQTIADPPFPELSPPSKFVPLTQVIEDGITIPYDVIINNPGYKRPAYEEYWHSSIGRWSYVPTRIHYALHRLFTNYDIALSEWYDFEQNMGFTIPMFQNKTDLDLYIVAFQSDITAVYTMGNQVVVVGNPRRTGVQVITIKTSAIHPTNTEESLLVQLSTQAGEELDYALISYISSDFRLKQKE</sequence>
<name>A0A2M9Q0H8_9BACI</name>
<protein>
    <submittedName>
        <fullName evidence="1">Uncharacterized protein</fullName>
    </submittedName>
</protein>
<dbReference type="AlphaFoldDB" id="A0A2M9Q0H8"/>
<organism evidence="1 2">
    <name type="scientific">Lysinibacillus xylanilyticus</name>
    <dbReference type="NCBI Taxonomy" id="582475"/>
    <lineage>
        <taxon>Bacteria</taxon>
        <taxon>Bacillati</taxon>
        <taxon>Bacillota</taxon>
        <taxon>Bacilli</taxon>
        <taxon>Bacillales</taxon>
        <taxon>Bacillaceae</taxon>
        <taxon>Lysinibacillus</taxon>
    </lineage>
</organism>
<accession>A0A2M9Q0H8</accession>
<evidence type="ECO:0000313" key="2">
    <source>
        <dbReference type="Proteomes" id="UP000232101"/>
    </source>
</evidence>
<reference evidence="1 2" key="1">
    <citation type="submission" date="2017-11" db="EMBL/GenBank/DDBJ databases">
        <title>Bacterial isolate from king chilli rhizosphere.</title>
        <authorList>
            <person name="Takhelmayum P."/>
            <person name="Sarangthem I."/>
        </authorList>
    </citation>
    <scope>NUCLEOTIDE SEQUENCE [LARGE SCALE GENOMIC DNA]</scope>
    <source>
        <strain evidence="2">t26</strain>
    </source>
</reference>
<dbReference type="Proteomes" id="UP000232101">
    <property type="component" value="Unassembled WGS sequence"/>
</dbReference>
<comment type="caution">
    <text evidence="1">The sequence shown here is derived from an EMBL/GenBank/DDBJ whole genome shotgun (WGS) entry which is preliminary data.</text>
</comment>
<dbReference type="STRING" id="582475.ACZ11_17540"/>